<dbReference type="InterPro" id="IPR025758">
    <property type="entry name" value="Fic/DOC_N"/>
</dbReference>
<dbReference type="PANTHER" id="PTHR13504">
    <property type="entry name" value="FIDO DOMAIN-CONTAINING PROTEIN DDB_G0283145"/>
    <property type="match status" value="1"/>
</dbReference>
<dbReference type="Proteomes" id="UP000295217">
    <property type="component" value="Unassembled WGS sequence"/>
</dbReference>
<dbReference type="OrthoDB" id="9813719at2"/>
<dbReference type="InterPro" id="IPR003812">
    <property type="entry name" value="Fido"/>
</dbReference>
<organism evidence="4 5">
    <name type="scientific">Jiangella aurantiaca</name>
    <dbReference type="NCBI Taxonomy" id="2530373"/>
    <lineage>
        <taxon>Bacteria</taxon>
        <taxon>Bacillati</taxon>
        <taxon>Actinomycetota</taxon>
        <taxon>Actinomycetes</taxon>
        <taxon>Jiangellales</taxon>
        <taxon>Jiangellaceae</taxon>
        <taxon>Jiangella</taxon>
    </lineage>
</organism>
<dbReference type="Pfam" id="PF13784">
    <property type="entry name" value="Fic_N"/>
    <property type="match status" value="1"/>
</dbReference>
<reference evidence="4 5" key="1">
    <citation type="submission" date="2019-02" db="EMBL/GenBank/DDBJ databases">
        <title>Draft genome sequences of novel Actinobacteria.</title>
        <authorList>
            <person name="Sahin N."/>
            <person name="Ay H."/>
            <person name="Saygin H."/>
        </authorList>
    </citation>
    <scope>NUCLEOTIDE SEQUENCE [LARGE SCALE GENOMIC DNA]</scope>
    <source>
        <strain evidence="4 5">8K307</strain>
    </source>
</reference>
<dbReference type="GO" id="GO:0005524">
    <property type="term" value="F:ATP binding"/>
    <property type="evidence" value="ECO:0007669"/>
    <property type="project" value="UniProtKB-KW"/>
</dbReference>
<dbReference type="InterPro" id="IPR040198">
    <property type="entry name" value="Fido_containing"/>
</dbReference>
<evidence type="ECO:0000256" key="1">
    <source>
        <dbReference type="PIRSR" id="PIRSR640198-1"/>
    </source>
</evidence>
<keyword evidence="2" id="KW-0067">ATP-binding</keyword>
<evidence type="ECO:0000259" key="3">
    <source>
        <dbReference type="PROSITE" id="PS51459"/>
    </source>
</evidence>
<dbReference type="SUPFAM" id="SSF140931">
    <property type="entry name" value="Fic-like"/>
    <property type="match status" value="1"/>
</dbReference>
<dbReference type="EMBL" id="SMLB01000009">
    <property type="protein sequence ID" value="TDD70451.1"/>
    <property type="molecule type" value="Genomic_DNA"/>
</dbReference>
<gene>
    <name evidence="4" type="ORF">E1262_09425</name>
</gene>
<keyword evidence="5" id="KW-1185">Reference proteome</keyword>
<evidence type="ECO:0000256" key="2">
    <source>
        <dbReference type="PIRSR" id="PIRSR640198-2"/>
    </source>
</evidence>
<dbReference type="PANTHER" id="PTHR13504:SF38">
    <property type="entry name" value="FIDO DOMAIN-CONTAINING PROTEIN"/>
    <property type="match status" value="1"/>
</dbReference>
<comment type="caution">
    <text evidence="4">The sequence shown here is derived from an EMBL/GenBank/DDBJ whole genome shotgun (WGS) entry which is preliminary data.</text>
</comment>
<sequence>MDRDRFSDSPIGSIVVIRGTDGRTGAEYDHVAYVPNPLDDEPALDNATWRAVSAANRALGALDQAGRQVPEPALLRRPTLRREAQSTSALEGTFAPLAAVLGADGDAQLSAELVEVLNYVRAAELAYSAVASGQRLSMSMLLALHRTLVSGTAAETRDAGRIRQVQVAIGSPATRISDARFVPPPPGLQLQASTQDLIDWINDSPRMGRDPVVSAAMAHYQFETLHPFNDGNGRLGRLLIVLGLMQDGAIGDALLSVSPWFEARRTDYQDHLAQLSATGDWNRWVRFFAHGIKDSAEDTAAIVKNLLDLEVRHREQLRAVGVRGIAVDIARSLIAKPIITIPEAARTVDKGYQAASNAVQRLVDLGILQPFGAQEHPRRFLAPEVLAAIQGRGHR</sequence>
<keyword evidence="2" id="KW-0547">Nucleotide-binding</keyword>
<dbReference type="PROSITE" id="PS51459">
    <property type="entry name" value="FIDO"/>
    <property type="match status" value="1"/>
</dbReference>
<feature type="active site" evidence="1">
    <location>
        <position position="226"/>
    </location>
</feature>
<accession>A0A4R5ADS2</accession>
<dbReference type="RefSeq" id="WP_132102873.1">
    <property type="nucleotide sequence ID" value="NZ_SMLB01000009.1"/>
</dbReference>
<dbReference type="InterPro" id="IPR036597">
    <property type="entry name" value="Fido-like_dom_sf"/>
</dbReference>
<evidence type="ECO:0000313" key="4">
    <source>
        <dbReference type="EMBL" id="TDD70451.1"/>
    </source>
</evidence>
<dbReference type="AlphaFoldDB" id="A0A4R5ADS2"/>
<feature type="binding site" evidence="2">
    <location>
        <begin position="230"/>
        <end position="237"/>
    </location>
    <ligand>
        <name>ATP</name>
        <dbReference type="ChEBI" id="CHEBI:30616"/>
    </ligand>
</feature>
<name>A0A4R5ADS2_9ACTN</name>
<protein>
    <submittedName>
        <fullName evidence="4">Fic family protein</fullName>
    </submittedName>
</protein>
<proteinExistence type="predicted"/>
<feature type="domain" description="Fido" evidence="3">
    <location>
        <begin position="136"/>
        <end position="290"/>
    </location>
</feature>
<evidence type="ECO:0000313" key="5">
    <source>
        <dbReference type="Proteomes" id="UP000295217"/>
    </source>
</evidence>
<dbReference type="Pfam" id="PF02661">
    <property type="entry name" value="Fic"/>
    <property type="match status" value="1"/>
</dbReference>
<dbReference type="Gene3D" id="1.10.3290.10">
    <property type="entry name" value="Fido-like domain"/>
    <property type="match status" value="1"/>
</dbReference>